<sequence>MEEHGGSKGAQDNIFLLSQSSSIALSEQPSSSSKREFDDYEISKFMTTEDLGHAQTLHKNGLQKFLDIGPELVFFSLTFPIFALAAVIVRFDGKIVDEPDWSRLQLQIKILSTAFTYVFGLVVGRAVKLFASWKLYHGTSLGVLEQMMGSTTFGGTLVTHGLLRPLNQLTVFLLIIWTFSPLGSQLSLSLIKTENQLLFSNATIRHLDTAQPSKIYGPDDADLPEVLAGPINSIYSTSIISPDSVRESSLDSWGNVKIPYFRRLDASANSTGWTPVPRTGIAYSSLLGVPTANIPGVGNTTFVSTTTYLDLDCYNITQGAPIPLEVPVDGVTWSGTKTELNGTFFIAIDGYITNATFLPSNSVAAFVNATNSSSIPHTLLFQSTNFDASGTGTETSIAYCGLSQQYVDSEIFCSSSTTGQQCEVVSMRPSTSLHAASNFTVLGFQYLFTTISYLLPSATGEGAFGLVAGSTATEVYIATGSPPNSGLTRQDLFKVAKSDFEVRLGQALNTYYLATIAPFACTLLFIAAVGGIALKALAPAPDVLGYVSTLTRDNPYVSEVPEGGSTLGGIERSLMLKDLKLRLGDVAPENDRVGHIAIASLDRAKRLFVGRLYS</sequence>
<evidence type="ECO:0000313" key="2">
    <source>
        <dbReference type="EMBL" id="CZR56817.1"/>
    </source>
</evidence>
<keyword evidence="1" id="KW-1133">Transmembrane helix</keyword>
<gene>
    <name evidence="2" type="ORF">PAC_06706</name>
</gene>
<organism evidence="2 3">
    <name type="scientific">Phialocephala subalpina</name>
    <dbReference type="NCBI Taxonomy" id="576137"/>
    <lineage>
        <taxon>Eukaryota</taxon>
        <taxon>Fungi</taxon>
        <taxon>Dikarya</taxon>
        <taxon>Ascomycota</taxon>
        <taxon>Pezizomycotina</taxon>
        <taxon>Leotiomycetes</taxon>
        <taxon>Helotiales</taxon>
        <taxon>Mollisiaceae</taxon>
        <taxon>Phialocephala</taxon>
        <taxon>Phialocephala fortinii species complex</taxon>
    </lineage>
</organism>
<keyword evidence="1" id="KW-0812">Transmembrane</keyword>
<feature type="transmembrane region" description="Helical" evidence="1">
    <location>
        <begin position="169"/>
        <end position="191"/>
    </location>
</feature>
<evidence type="ECO:0000256" key="1">
    <source>
        <dbReference type="SAM" id="Phobius"/>
    </source>
</evidence>
<feature type="transmembrane region" description="Helical" evidence="1">
    <location>
        <begin position="110"/>
        <end position="131"/>
    </location>
</feature>
<keyword evidence="1" id="KW-0472">Membrane</keyword>
<dbReference type="STRING" id="576137.A0A1L7WVL8"/>
<evidence type="ECO:0000313" key="3">
    <source>
        <dbReference type="Proteomes" id="UP000184330"/>
    </source>
</evidence>
<dbReference type="EMBL" id="FJOG01000008">
    <property type="protein sequence ID" value="CZR56817.1"/>
    <property type="molecule type" value="Genomic_DNA"/>
</dbReference>
<reference evidence="2 3" key="1">
    <citation type="submission" date="2016-03" db="EMBL/GenBank/DDBJ databases">
        <authorList>
            <person name="Ploux O."/>
        </authorList>
    </citation>
    <scope>NUCLEOTIDE SEQUENCE [LARGE SCALE GENOMIC DNA]</scope>
    <source>
        <strain evidence="2 3">UAMH 11012</strain>
    </source>
</reference>
<dbReference type="Proteomes" id="UP000184330">
    <property type="component" value="Unassembled WGS sequence"/>
</dbReference>
<dbReference type="AlphaFoldDB" id="A0A1L7WVL8"/>
<feature type="transmembrane region" description="Helical" evidence="1">
    <location>
        <begin position="72"/>
        <end position="89"/>
    </location>
</feature>
<keyword evidence="3" id="KW-1185">Reference proteome</keyword>
<feature type="transmembrane region" description="Helical" evidence="1">
    <location>
        <begin position="511"/>
        <end position="534"/>
    </location>
</feature>
<dbReference type="OrthoDB" id="3692311at2759"/>
<accession>A0A1L7WVL8</accession>
<name>A0A1L7WVL8_9HELO</name>
<protein>
    <submittedName>
        <fullName evidence="2">Uncharacterized protein</fullName>
    </submittedName>
</protein>
<proteinExistence type="predicted"/>